<dbReference type="PANTHER" id="PTHR38685">
    <property type="entry name" value="CELL DIVISION PROTEIN ZIPA"/>
    <property type="match status" value="1"/>
</dbReference>
<evidence type="ECO:0000256" key="9">
    <source>
        <dbReference type="RuleBase" id="RU003612"/>
    </source>
</evidence>
<feature type="compositionally biased region" description="Basic and acidic residues" evidence="10">
    <location>
        <begin position="90"/>
        <end position="101"/>
    </location>
</feature>
<evidence type="ECO:0000313" key="12">
    <source>
        <dbReference type="EMBL" id="UVW34524.1"/>
    </source>
</evidence>
<dbReference type="Proteomes" id="UP001059934">
    <property type="component" value="Chromosome"/>
</dbReference>
<dbReference type="Gene3D" id="3.30.1400.10">
    <property type="entry name" value="ZipA, C-terminal FtsZ-binding domain"/>
    <property type="match status" value="1"/>
</dbReference>
<reference evidence="12" key="1">
    <citation type="submission" date="2022-08" db="EMBL/GenBank/DDBJ databases">
        <title>Catabolic pathway analysis in culturable SAR92 clade bacteria reveals their overlooked roles in DMSP degradation in coastal seas.</title>
        <authorList>
            <person name="He X."/>
            <person name="Zhang X."/>
            <person name="Zhang Y."/>
        </authorList>
    </citation>
    <scope>NUCLEOTIDE SEQUENCE</scope>
    <source>
        <strain evidence="12">H455</strain>
    </source>
</reference>
<keyword evidence="1 8" id="KW-1003">Cell membrane</keyword>
<feature type="domain" description="ZipA C-terminal FtsZ-binding" evidence="11">
    <location>
        <begin position="136"/>
        <end position="266"/>
    </location>
</feature>
<keyword evidence="2 8" id="KW-0997">Cell inner membrane</keyword>
<evidence type="ECO:0000256" key="6">
    <source>
        <dbReference type="ARBA" id="ARBA00023136"/>
    </source>
</evidence>
<evidence type="ECO:0000256" key="8">
    <source>
        <dbReference type="HAMAP-Rule" id="MF_00509"/>
    </source>
</evidence>
<accession>A0ABY5TL35</accession>
<feature type="region of interest" description="Disordered" evidence="10">
    <location>
        <begin position="90"/>
        <end position="132"/>
    </location>
</feature>
<comment type="subcellular location">
    <subcellularLocation>
        <location evidence="8">Cell inner membrane</location>
        <topology evidence="8">Single-pass type I membrane protein</topology>
    </subcellularLocation>
    <text evidence="8">Localizes to the Z ring in an FtsZ-dependent manner.</text>
</comment>
<evidence type="ECO:0000256" key="3">
    <source>
        <dbReference type="ARBA" id="ARBA00022618"/>
    </source>
</evidence>
<keyword evidence="7 8" id="KW-0131">Cell cycle</keyword>
<keyword evidence="6 8" id="KW-0472">Membrane</keyword>
<feature type="region of interest" description="Disordered" evidence="10">
    <location>
        <begin position="37"/>
        <end position="68"/>
    </location>
</feature>
<dbReference type="EMBL" id="CP103416">
    <property type="protein sequence ID" value="UVW34524.1"/>
    <property type="molecule type" value="Genomic_DNA"/>
</dbReference>
<evidence type="ECO:0000313" key="13">
    <source>
        <dbReference type="Proteomes" id="UP001059934"/>
    </source>
</evidence>
<comment type="similarity">
    <text evidence="8 9">Belongs to the ZipA family.</text>
</comment>
<organism evidence="12 13">
    <name type="scientific">SAR92 clade bacterium H455</name>
    <dbReference type="NCBI Taxonomy" id="2974818"/>
    <lineage>
        <taxon>Bacteria</taxon>
        <taxon>Pseudomonadati</taxon>
        <taxon>Pseudomonadota</taxon>
        <taxon>Gammaproteobacteria</taxon>
        <taxon>Cellvibrionales</taxon>
        <taxon>Porticoccaceae</taxon>
        <taxon>SAR92 clade</taxon>
    </lineage>
</organism>
<gene>
    <name evidence="8 12" type="primary">zipA</name>
    <name evidence="12" type="ORF">NYF23_10955</name>
</gene>
<dbReference type="InterPro" id="IPR007449">
    <property type="entry name" value="ZipA_FtsZ-bd_C"/>
</dbReference>
<dbReference type="PANTHER" id="PTHR38685:SF1">
    <property type="entry name" value="CELL DIVISION PROTEIN ZIPA"/>
    <property type="match status" value="1"/>
</dbReference>
<comment type="subunit">
    <text evidence="8">Interacts with FtsZ via their C-terminal domains.</text>
</comment>
<keyword evidence="13" id="KW-1185">Reference proteome</keyword>
<evidence type="ECO:0000256" key="7">
    <source>
        <dbReference type="ARBA" id="ARBA00023306"/>
    </source>
</evidence>
<evidence type="ECO:0000256" key="10">
    <source>
        <dbReference type="SAM" id="MobiDB-lite"/>
    </source>
</evidence>
<evidence type="ECO:0000259" key="11">
    <source>
        <dbReference type="SMART" id="SM00771"/>
    </source>
</evidence>
<keyword evidence="3 8" id="KW-0132">Cell division</keyword>
<evidence type="ECO:0000256" key="1">
    <source>
        <dbReference type="ARBA" id="ARBA00022475"/>
    </source>
</evidence>
<comment type="function">
    <text evidence="8 9">Essential cell division protein that stabilizes the FtsZ protofilaments by cross-linking them and that serves as a cytoplasmic membrane anchor for the Z ring. Also required for the recruitment to the septal ring of downstream cell division proteins.</text>
</comment>
<evidence type="ECO:0000256" key="4">
    <source>
        <dbReference type="ARBA" id="ARBA00022692"/>
    </source>
</evidence>
<keyword evidence="4 8" id="KW-0812">Transmembrane</keyword>
<dbReference type="SMART" id="SM00771">
    <property type="entry name" value="ZipA_C"/>
    <property type="match status" value="1"/>
</dbReference>
<evidence type="ECO:0000256" key="5">
    <source>
        <dbReference type="ARBA" id="ARBA00022989"/>
    </source>
</evidence>
<proteinExistence type="inferred from homology"/>
<dbReference type="NCBIfam" id="TIGR02205">
    <property type="entry name" value="septum_zipA"/>
    <property type="match status" value="1"/>
</dbReference>
<dbReference type="GO" id="GO:0051301">
    <property type="term" value="P:cell division"/>
    <property type="evidence" value="ECO:0007669"/>
    <property type="project" value="UniProtKB-KW"/>
</dbReference>
<dbReference type="InterPro" id="IPR011919">
    <property type="entry name" value="Cell_div_ZipA"/>
</dbReference>
<dbReference type="Pfam" id="PF04354">
    <property type="entry name" value="ZipA_C"/>
    <property type="match status" value="1"/>
</dbReference>
<dbReference type="HAMAP" id="MF_00509">
    <property type="entry name" value="ZipA"/>
    <property type="match status" value="1"/>
</dbReference>
<dbReference type="InterPro" id="IPR036765">
    <property type="entry name" value="ZipA_FtsZ-bd_C_sf"/>
</dbReference>
<sequence>MDVIGPREVLIAVGLLVLLAVILDGARRIKQHRYESLHMSSRKLQKNSRTDDFEDPLNDSQFPSGGSRLVGIRDEEDIQQVEENLRRALENGPDFRHKQPKQEQFQLNEEPVASARVSPRAAKLAKPASAKTTSGQQQILIMHLMAPKGEVLSGQQLQEAALNVGLRYGELKIFQRHLHEDGSGEVLFSMANLVNPGTFDLKTIDQMTTPGVTLFMALDDIDDPVSAFDIMVESVDSMASVMNLSVLDETRSSMTRQTIDHYRQRARDVSFRRSQGQ</sequence>
<evidence type="ECO:0000256" key="2">
    <source>
        <dbReference type="ARBA" id="ARBA00022519"/>
    </source>
</evidence>
<keyword evidence="5 8" id="KW-1133">Transmembrane helix</keyword>
<dbReference type="SUPFAM" id="SSF64383">
    <property type="entry name" value="Cell-division protein ZipA, C-terminal domain"/>
    <property type="match status" value="1"/>
</dbReference>
<protein>
    <recommendedName>
        <fullName evidence="8 9">Cell division protein ZipA</fullName>
    </recommendedName>
</protein>
<name>A0ABY5TL35_9GAMM</name>